<protein>
    <recommendedName>
        <fullName evidence="1">KilA-N domain-containing protein</fullName>
    </recommendedName>
</protein>
<sequence length="284" mass="32692">MTKINVKDNEITIIAVEDRDYISLTDMANAKESESRAADIIKNWLRGRYTLEFLGTWEQINNPKFKVVEFDHFKIQAGLPSFVLSVSEWIEKTNAIGIIVKKGKYGGTFAHKDIAFEFGSAISVTFKLYLINEFQRLKEEEQKQLGWTAKRELAKLNYHIHTDAIKRNLIPEELSPVKTSIIYANEADVLNVALFGITAKQWRDANPDLDGNIRDFATINELICLSNLENLNAVFINEKLSQKERLIKLNKIAIQQMKILQDSSKRILLKKEDINDYKSIRLNE</sequence>
<dbReference type="PROSITE" id="PS51301">
    <property type="entry name" value="KILA_N"/>
    <property type="match status" value="1"/>
</dbReference>
<evidence type="ECO:0000259" key="1">
    <source>
        <dbReference type="PROSITE" id="PS51301"/>
    </source>
</evidence>
<dbReference type="InterPro" id="IPR017880">
    <property type="entry name" value="KilA_N"/>
</dbReference>
<name>A0A644YBW7_9ZZZZ</name>
<dbReference type="EMBL" id="VSSQ01004639">
    <property type="protein sequence ID" value="MPM26056.1"/>
    <property type="molecule type" value="Genomic_DNA"/>
</dbReference>
<comment type="caution">
    <text evidence="2">The sequence shown here is derived from an EMBL/GenBank/DDBJ whole genome shotgun (WGS) entry which is preliminary data.</text>
</comment>
<gene>
    <name evidence="2" type="ORF">SDC9_72557</name>
</gene>
<dbReference type="AlphaFoldDB" id="A0A644YBW7"/>
<organism evidence="2">
    <name type="scientific">bioreactor metagenome</name>
    <dbReference type="NCBI Taxonomy" id="1076179"/>
    <lineage>
        <taxon>unclassified sequences</taxon>
        <taxon>metagenomes</taxon>
        <taxon>ecological metagenomes</taxon>
    </lineage>
</organism>
<reference evidence="2" key="1">
    <citation type="submission" date="2019-08" db="EMBL/GenBank/DDBJ databases">
        <authorList>
            <person name="Kucharzyk K."/>
            <person name="Murdoch R.W."/>
            <person name="Higgins S."/>
            <person name="Loffler F."/>
        </authorList>
    </citation>
    <scope>NUCLEOTIDE SEQUENCE</scope>
</reference>
<dbReference type="InterPro" id="IPR018004">
    <property type="entry name" value="KilA/APSES_HTH"/>
</dbReference>
<proteinExistence type="predicted"/>
<accession>A0A644YBW7</accession>
<feature type="domain" description="KilA-N" evidence="1">
    <location>
        <begin position="2"/>
        <end position="137"/>
    </location>
</feature>
<evidence type="ECO:0000313" key="2">
    <source>
        <dbReference type="EMBL" id="MPM26056.1"/>
    </source>
</evidence>
<dbReference type="SMART" id="SM01252">
    <property type="entry name" value="KilA-N"/>
    <property type="match status" value="1"/>
</dbReference>
<dbReference type="Pfam" id="PF04383">
    <property type="entry name" value="KilA-N"/>
    <property type="match status" value="1"/>
</dbReference>